<gene>
    <name evidence="2" type="ORF">AFULGI_00013760</name>
</gene>
<evidence type="ECO:0000313" key="3">
    <source>
        <dbReference type="Proteomes" id="UP000028501"/>
    </source>
</evidence>
<dbReference type="GeneID" id="42809700"/>
<keyword evidence="1" id="KW-1133">Transmembrane helix</keyword>
<dbReference type="Proteomes" id="UP000028501">
    <property type="component" value="Chromosome"/>
</dbReference>
<organism evidence="2 3">
    <name type="scientific">Archaeoglobus fulgidus DSM 8774</name>
    <dbReference type="NCBI Taxonomy" id="1344584"/>
    <lineage>
        <taxon>Archaea</taxon>
        <taxon>Methanobacteriati</taxon>
        <taxon>Methanobacteriota</taxon>
        <taxon>Archaeoglobi</taxon>
        <taxon>Archaeoglobales</taxon>
        <taxon>Archaeoglobaceae</taxon>
        <taxon>Archaeoglobus</taxon>
    </lineage>
</organism>
<feature type="transmembrane region" description="Helical" evidence="1">
    <location>
        <begin position="12"/>
        <end position="31"/>
    </location>
</feature>
<keyword evidence="1" id="KW-0812">Transmembrane</keyword>
<proteinExistence type="predicted"/>
<evidence type="ECO:0000313" key="2">
    <source>
        <dbReference type="EMBL" id="AIG98147.1"/>
    </source>
</evidence>
<dbReference type="AlphaFoldDB" id="A0A075WEJ1"/>
<name>A0A075WEJ1_ARCFL</name>
<evidence type="ECO:0000256" key="1">
    <source>
        <dbReference type="SAM" id="Phobius"/>
    </source>
</evidence>
<dbReference type="HOGENOM" id="CLU_3112843_0_0_2"/>
<sequence>MNAYLRLGSSILRSRIFWMLQIAFLPIFYWFDFWWKFEKEKGDFLPYGED</sequence>
<keyword evidence="1" id="KW-0472">Membrane</keyword>
<dbReference type="KEGG" id="afg:AFULGI_00013760"/>
<reference evidence="2 3" key="1">
    <citation type="submission" date="2013-07" db="EMBL/GenBank/DDBJ databases">
        <title>Genome of Archaeoglobus fulgidus.</title>
        <authorList>
            <person name="Fiebig A."/>
            <person name="Birkeland N.-K."/>
        </authorList>
    </citation>
    <scope>NUCLEOTIDE SEQUENCE [LARGE SCALE GENOMIC DNA]</scope>
    <source>
        <strain evidence="2 3">DSM 8774</strain>
    </source>
</reference>
<dbReference type="EMBL" id="CP006577">
    <property type="protein sequence ID" value="AIG98147.1"/>
    <property type="molecule type" value="Genomic_DNA"/>
</dbReference>
<accession>A0A075WEJ1</accession>
<dbReference type="RefSeq" id="WP_156029524.1">
    <property type="nucleotide sequence ID" value="NZ_CP006577.1"/>
</dbReference>
<protein>
    <submittedName>
        <fullName evidence="2">Uncharacterized protein</fullName>
    </submittedName>
</protein>